<accession>A0ABW2R6X7</accession>
<dbReference type="RefSeq" id="WP_382253975.1">
    <property type="nucleotide sequence ID" value="NZ_JBHTBX010000002.1"/>
</dbReference>
<dbReference type="PANTHER" id="PTHR33525:SF4">
    <property type="entry name" value="CYCLIC DI-GMP PHOSPHODIESTERASE CDGJ"/>
    <property type="match status" value="1"/>
</dbReference>
<organism evidence="3 4">
    <name type="scientific">Hydrogenophaga bisanensis</name>
    <dbReference type="NCBI Taxonomy" id="439611"/>
    <lineage>
        <taxon>Bacteria</taxon>
        <taxon>Pseudomonadati</taxon>
        <taxon>Pseudomonadota</taxon>
        <taxon>Betaproteobacteria</taxon>
        <taxon>Burkholderiales</taxon>
        <taxon>Comamonadaceae</taxon>
        <taxon>Hydrogenophaga</taxon>
    </lineage>
</organism>
<keyword evidence="4" id="KW-1185">Reference proteome</keyword>
<evidence type="ECO:0000313" key="3">
    <source>
        <dbReference type="EMBL" id="MFC7433662.1"/>
    </source>
</evidence>
<dbReference type="PROSITE" id="PS51833">
    <property type="entry name" value="HDOD"/>
    <property type="match status" value="1"/>
</dbReference>
<dbReference type="EMBL" id="JBHTBX010000002">
    <property type="protein sequence ID" value="MFC7433662.1"/>
    <property type="molecule type" value="Genomic_DNA"/>
</dbReference>
<dbReference type="Pfam" id="PF08668">
    <property type="entry name" value="HDOD"/>
    <property type="match status" value="1"/>
</dbReference>
<dbReference type="PANTHER" id="PTHR33525">
    <property type="match status" value="1"/>
</dbReference>
<dbReference type="Proteomes" id="UP001596495">
    <property type="component" value="Unassembled WGS sequence"/>
</dbReference>
<protein>
    <submittedName>
        <fullName evidence="3">HDOD domain-containing protein</fullName>
    </submittedName>
</protein>
<name>A0ABW2R6X7_9BURK</name>
<sequence length="380" mass="40667">MTVLMLWIAAVFAVAAVWWFARRPASPTAPGKRTAPVSGAAAPIQRSAPQMPPVTASPSPVPPPAAPIPPALAAFQWITDAALPQQRREQLLQTIRGIPRPPQSMQQLLSPDFLARAGSAELSQLIMAEPIIAAKVLSAVNSPMYGLRQPVASLGQAVTFLGINSVRNICLQYMLAEAFKPKLAEAQQAFDRIWKASACASELAVRLGKALHWSEQGSLSTQVVLSFVGQLAMASMLPAGRLTEWLAADRLGRARLEQELIGISAVETGALMMRHWGLPASLVEDVAGIGRVLVTPAAKARPERAPMMALGYLCARLGECLANGRMESLDQYQPAMDEADDAHHLRSYLALPPLARLDAALHTPEMGAAVDQLLGRETPA</sequence>
<feature type="region of interest" description="Disordered" evidence="1">
    <location>
        <begin position="27"/>
        <end position="63"/>
    </location>
</feature>
<dbReference type="SUPFAM" id="SSF109604">
    <property type="entry name" value="HD-domain/PDEase-like"/>
    <property type="match status" value="1"/>
</dbReference>
<evidence type="ECO:0000313" key="4">
    <source>
        <dbReference type="Proteomes" id="UP001596495"/>
    </source>
</evidence>
<reference evidence="4" key="1">
    <citation type="journal article" date="2019" name="Int. J. Syst. Evol. Microbiol.">
        <title>The Global Catalogue of Microorganisms (GCM) 10K type strain sequencing project: providing services to taxonomists for standard genome sequencing and annotation.</title>
        <authorList>
            <consortium name="The Broad Institute Genomics Platform"/>
            <consortium name="The Broad Institute Genome Sequencing Center for Infectious Disease"/>
            <person name="Wu L."/>
            <person name="Ma J."/>
        </authorList>
    </citation>
    <scope>NUCLEOTIDE SEQUENCE [LARGE SCALE GENOMIC DNA]</scope>
    <source>
        <strain evidence="4">CCUG 54518</strain>
    </source>
</reference>
<dbReference type="InterPro" id="IPR013976">
    <property type="entry name" value="HDOD"/>
</dbReference>
<comment type="caution">
    <text evidence="3">The sequence shown here is derived from an EMBL/GenBank/DDBJ whole genome shotgun (WGS) entry which is preliminary data.</text>
</comment>
<dbReference type="Gene3D" id="1.10.3210.10">
    <property type="entry name" value="Hypothetical protein af1432"/>
    <property type="match status" value="1"/>
</dbReference>
<evidence type="ECO:0000259" key="2">
    <source>
        <dbReference type="PROSITE" id="PS51833"/>
    </source>
</evidence>
<feature type="domain" description="HDOD" evidence="2">
    <location>
        <begin position="98"/>
        <end position="292"/>
    </location>
</feature>
<evidence type="ECO:0000256" key="1">
    <source>
        <dbReference type="SAM" id="MobiDB-lite"/>
    </source>
</evidence>
<gene>
    <name evidence="3" type="ORF">ACFQNJ_03975</name>
</gene>
<proteinExistence type="predicted"/>
<dbReference type="InterPro" id="IPR052340">
    <property type="entry name" value="RNase_Y/CdgJ"/>
</dbReference>